<dbReference type="EMBL" id="VBOZ01000032">
    <property type="protein sequence ID" value="TMQ63286.1"/>
    <property type="molecule type" value="Genomic_DNA"/>
</dbReference>
<reference evidence="4 5" key="1">
    <citation type="journal article" date="2019" name="Nat. Microbiol.">
        <title>Mediterranean grassland soil C-N compound turnover is dependent on rainfall and depth, and is mediated by genomically divergent microorganisms.</title>
        <authorList>
            <person name="Diamond S."/>
            <person name="Andeer P.F."/>
            <person name="Li Z."/>
            <person name="Crits-Christoph A."/>
            <person name="Burstein D."/>
            <person name="Anantharaman K."/>
            <person name="Lane K.R."/>
            <person name="Thomas B.C."/>
            <person name="Pan C."/>
            <person name="Northen T.R."/>
            <person name="Banfield J.F."/>
        </authorList>
    </citation>
    <scope>NUCLEOTIDE SEQUENCE [LARGE SCALE GENOMIC DNA]</scope>
    <source>
        <strain evidence="4">WS_9</strain>
    </source>
</reference>
<dbReference type="Pfam" id="PF01066">
    <property type="entry name" value="CDP-OH_P_transf"/>
    <property type="match status" value="1"/>
</dbReference>
<accession>A0A538TI34</accession>
<proteinExistence type="predicted"/>
<keyword evidence="3" id="KW-1133">Transmembrane helix</keyword>
<dbReference type="GO" id="GO:0016780">
    <property type="term" value="F:phosphotransferase activity, for other substituted phosphate groups"/>
    <property type="evidence" value="ECO:0007669"/>
    <property type="project" value="InterPro"/>
</dbReference>
<comment type="subcellular location">
    <subcellularLocation>
        <location evidence="1">Membrane</location>
    </subcellularLocation>
</comment>
<feature type="transmembrane region" description="Helical" evidence="3">
    <location>
        <begin position="184"/>
        <end position="204"/>
    </location>
</feature>
<evidence type="ECO:0000313" key="5">
    <source>
        <dbReference type="Proteomes" id="UP000317691"/>
    </source>
</evidence>
<dbReference type="Proteomes" id="UP000317691">
    <property type="component" value="Unassembled WGS sequence"/>
</dbReference>
<keyword evidence="2 3" id="KW-0472">Membrane</keyword>
<name>A0A538TI34_UNCEI</name>
<dbReference type="InterPro" id="IPR000462">
    <property type="entry name" value="CDP-OH_P_trans"/>
</dbReference>
<feature type="transmembrane region" description="Helical" evidence="3">
    <location>
        <begin position="118"/>
        <end position="139"/>
    </location>
</feature>
<evidence type="ECO:0000256" key="1">
    <source>
        <dbReference type="ARBA" id="ARBA00004370"/>
    </source>
</evidence>
<keyword evidence="4" id="KW-0808">Transferase</keyword>
<sequence>MTEPERQSTFITTRFERWALPRLAAALPRWVLPDHLTALGVLGATVIAAGYGLSNRNPHWLWLANAGLLVHWFGDSLDGTVARFRKIERPRYGFYLDHLTDAYSTLVIGLGLGFSPYMLLAVGLAMVIAYLVLSINVYLETHVFGKFRFGYGVMGPTEARIILVGLNLLALTVGPLPFHLIGRGVTVFDVLGSAAALSMAGMLMRRVVRNLRQLSQDEPQRR</sequence>
<gene>
    <name evidence="4" type="ORF">E6K79_10310</name>
</gene>
<dbReference type="GO" id="GO:0008654">
    <property type="term" value="P:phospholipid biosynthetic process"/>
    <property type="evidence" value="ECO:0007669"/>
    <property type="project" value="InterPro"/>
</dbReference>
<protein>
    <submittedName>
        <fullName evidence="4">CDP-alcohol phosphatidyltransferase family protein</fullName>
    </submittedName>
</protein>
<dbReference type="InterPro" id="IPR014472">
    <property type="entry name" value="CHOPT"/>
</dbReference>
<evidence type="ECO:0000313" key="4">
    <source>
        <dbReference type="EMBL" id="TMQ63286.1"/>
    </source>
</evidence>
<comment type="caution">
    <text evidence="4">The sequence shown here is derived from an EMBL/GenBank/DDBJ whole genome shotgun (WGS) entry which is preliminary data.</text>
</comment>
<organism evidence="4 5">
    <name type="scientific">Eiseniibacteriota bacterium</name>
    <dbReference type="NCBI Taxonomy" id="2212470"/>
    <lineage>
        <taxon>Bacteria</taxon>
        <taxon>Candidatus Eiseniibacteriota</taxon>
    </lineage>
</organism>
<evidence type="ECO:0000256" key="2">
    <source>
        <dbReference type="ARBA" id="ARBA00023136"/>
    </source>
</evidence>
<dbReference type="InterPro" id="IPR043130">
    <property type="entry name" value="CDP-OH_PTrfase_TM_dom"/>
</dbReference>
<feature type="transmembrane region" description="Helical" evidence="3">
    <location>
        <begin position="36"/>
        <end position="53"/>
    </location>
</feature>
<evidence type="ECO:0000256" key="3">
    <source>
        <dbReference type="SAM" id="Phobius"/>
    </source>
</evidence>
<dbReference type="Gene3D" id="1.20.120.1760">
    <property type="match status" value="1"/>
</dbReference>
<dbReference type="GO" id="GO:0016020">
    <property type="term" value="C:membrane"/>
    <property type="evidence" value="ECO:0007669"/>
    <property type="project" value="UniProtKB-SubCell"/>
</dbReference>
<feature type="transmembrane region" description="Helical" evidence="3">
    <location>
        <begin position="159"/>
        <end position="178"/>
    </location>
</feature>
<dbReference type="PANTHER" id="PTHR10414:SF37">
    <property type="entry name" value="BB IN A BOXCAR, ISOFORM C"/>
    <property type="match status" value="1"/>
</dbReference>
<keyword evidence="3" id="KW-0812">Transmembrane</keyword>
<dbReference type="PANTHER" id="PTHR10414">
    <property type="entry name" value="ETHANOLAMINEPHOSPHOTRANSFERASE"/>
    <property type="match status" value="1"/>
</dbReference>
<dbReference type="AlphaFoldDB" id="A0A538TI34"/>